<evidence type="ECO:0000256" key="1">
    <source>
        <dbReference type="ARBA" id="ARBA00010701"/>
    </source>
</evidence>
<evidence type="ECO:0000313" key="7">
    <source>
        <dbReference type="Proteomes" id="UP000008711"/>
    </source>
</evidence>
<evidence type="ECO:0000256" key="3">
    <source>
        <dbReference type="PIRSR" id="PIRSR000862-1"/>
    </source>
</evidence>
<dbReference type="GO" id="GO:0016042">
    <property type="term" value="P:lipid catabolic process"/>
    <property type="evidence" value="ECO:0007669"/>
    <property type="project" value="UniProtKB-KW"/>
</dbReference>
<evidence type="ECO:0000313" key="6">
    <source>
        <dbReference type="EMBL" id="EDV49333.1"/>
    </source>
</evidence>
<comment type="similarity">
    <text evidence="1 2">Belongs to the AB hydrolase superfamily. Lipase family.</text>
</comment>
<dbReference type="PANTHER" id="PTHR11005">
    <property type="entry name" value="LYSOSOMAL ACID LIPASE-RELATED"/>
    <property type="match status" value="1"/>
</dbReference>
<keyword evidence="2" id="KW-0443">Lipid metabolism</keyword>
<evidence type="ECO:0000256" key="2">
    <source>
        <dbReference type="PIRNR" id="PIRNR000862"/>
    </source>
</evidence>
<feature type="signal peptide" evidence="4">
    <location>
        <begin position="1"/>
        <end position="21"/>
    </location>
</feature>
<dbReference type="PhylomeDB" id="B3P488"/>
<dbReference type="MEROPS" id="S33.A91"/>
<reference evidence="6 7" key="1">
    <citation type="journal article" date="2007" name="Nature">
        <title>Evolution of genes and genomes on the Drosophila phylogeny.</title>
        <authorList>
            <consortium name="Drosophila 12 Genomes Consortium"/>
            <person name="Clark A.G."/>
            <person name="Eisen M.B."/>
            <person name="Smith D.R."/>
            <person name="Bergman C.M."/>
            <person name="Oliver B."/>
            <person name="Markow T.A."/>
            <person name="Kaufman T.C."/>
            <person name="Kellis M."/>
            <person name="Gelbart W."/>
            <person name="Iyer V.N."/>
            <person name="Pollard D.A."/>
            <person name="Sackton T.B."/>
            <person name="Larracuente A.M."/>
            <person name="Singh N.D."/>
            <person name="Abad J.P."/>
            <person name="Abt D.N."/>
            <person name="Adryan B."/>
            <person name="Aguade M."/>
            <person name="Akashi H."/>
            <person name="Anderson W.W."/>
            <person name="Aquadro C.F."/>
            <person name="Ardell D.H."/>
            <person name="Arguello R."/>
            <person name="Artieri C.G."/>
            <person name="Barbash D.A."/>
            <person name="Barker D."/>
            <person name="Barsanti P."/>
            <person name="Batterham P."/>
            <person name="Batzoglou S."/>
            <person name="Begun D."/>
            <person name="Bhutkar A."/>
            <person name="Blanco E."/>
            <person name="Bosak S.A."/>
            <person name="Bradley R.K."/>
            <person name="Brand A.D."/>
            <person name="Brent M.R."/>
            <person name="Brooks A.N."/>
            <person name="Brown R.H."/>
            <person name="Butlin R.K."/>
            <person name="Caggese C."/>
            <person name="Calvi B.R."/>
            <person name="Bernardo de Carvalho A."/>
            <person name="Caspi A."/>
            <person name="Castrezana S."/>
            <person name="Celniker S.E."/>
            <person name="Chang J.L."/>
            <person name="Chapple C."/>
            <person name="Chatterji S."/>
            <person name="Chinwalla A."/>
            <person name="Civetta A."/>
            <person name="Clifton S.W."/>
            <person name="Comeron J.M."/>
            <person name="Costello J.C."/>
            <person name="Coyne J.A."/>
            <person name="Daub J."/>
            <person name="David R.G."/>
            <person name="Delcher A.L."/>
            <person name="Delehaunty K."/>
            <person name="Do C.B."/>
            <person name="Ebling H."/>
            <person name="Edwards K."/>
            <person name="Eickbush T."/>
            <person name="Evans J.D."/>
            <person name="Filipski A."/>
            <person name="Findeiss S."/>
            <person name="Freyhult E."/>
            <person name="Fulton L."/>
            <person name="Fulton R."/>
            <person name="Garcia A.C."/>
            <person name="Gardiner A."/>
            <person name="Garfield D.A."/>
            <person name="Garvin B.E."/>
            <person name="Gibson G."/>
            <person name="Gilbert D."/>
            <person name="Gnerre S."/>
            <person name="Godfrey J."/>
            <person name="Good R."/>
            <person name="Gotea V."/>
            <person name="Gravely B."/>
            <person name="Greenberg A.J."/>
            <person name="Griffiths-Jones S."/>
            <person name="Gross S."/>
            <person name="Guigo R."/>
            <person name="Gustafson E.A."/>
            <person name="Haerty W."/>
            <person name="Hahn M.W."/>
            <person name="Halligan D.L."/>
            <person name="Halpern A.L."/>
            <person name="Halter G.M."/>
            <person name="Han M.V."/>
            <person name="Heger A."/>
            <person name="Hillier L."/>
            <person name="Hinrichs A.S."/>
            <person name="Holmes I."/>
            <person name="Hoskins R.A."/>
            <person name="Hubisz M.J."/>
            <person name="Hultmark D."/>
            <person name="Huntley M.A."/>
            <person name="Jaffe D.B."/>
            <person name="Jagadeeshan S."/>
            <person name="Jeck W.R."/>
            <person name="Johnson J."/>
            <person name="Jones C.D."/>
            <person name="Jordan W.C."/>
            <person name="Karpen G.H."/>
            <person name="Kataoka E."/>
            <person name="Keightley P.D."/>
            <person name="Kheradpour P."/>
            <person name="Kirkness E.F."/>
            <person name="Koerich L.B."/>
            <person name="Kristiansen K."/>
            <person name="Kudrna D."/>
            <person name="Kulathinal R.J."/>
            <person name="Kumar S."/>
            <person name="Kwok R."/>
            <person name="Lander E."/>
            <person name="Langley C.H."/>
            <person name="Lapoint R."/>
            <person name="Lazzaro B.P."/>
            <person name="Lee S.J."/>
            <person name="Levesque L."/>
            <person name="Li R."/>
            <person name="Lin C.F."/>
            <person name="Lin M.F."/>
            <person name="Lindblad-Toh K."/>
            <person name="Llopart A."/>
            <person name="Long M."/>
            <person name="Low L."/>
            <person name="Lozovsky E."/>
            <person name="Lu J."/>
            <person name="Luo M."/>
            <person name="Machado C.A."/>
            <person name="Makalowski W."/>
            <person name="Marzo M."/>
            <person name="Matsuda M."/>
            <person name="Matzkin L."/>
            <person name="McAllister B."/>
            <person name="McBride C.S."/>
            <person name="McKernan B."/>
            <person name="McKernan K."/>
            <person name="Mendez-Lago M."/>
            <person name="Minx P."/>
            <person name="Mollenhauer M.U."/>
            <person name="Montooth K."/>
            <person name="Mount S.M."/>
            <person name="Mu X."/>
            <person name="Myers E."/>
            <person name="Negre B."/>
            <person name="Newfeld S."/>
            <person name="Nielsen R."/>
            <person name="Noor M.A."/>
            <person name="O'Grady P."/>
            <person name="Pachter L."/>
            <person name="Papaceit M."/>
            <person name="Parisi M.J."/>
            <person name="Parisi M."/>
            <person name="Parts L."/>
            <person name="Pedersen J.S."/>
            <person name="Pesole G."/>
            <person name="Phillippy A.M."/>
            <person name="Ponting C.P."/>
            <person name="Pop M."/>
            <person name="Porcelli D."/>
            <person name="Powell J.R."/>
            <person name="Prohaska S."/>
            <person name="Pruitt K."/>
            <person name="Puig M."/>
            <person name="Quesneville H."/>
            <person name="Ram K.R."/>
            <person name="Rand D."/>
            <person name="Rasmussen M.D."/>
            <person name="Reed L.K."/>
            <person name="Reenan R."/>
            <person name="Reily A."/>
            <person name="Remington K.A."/>
            <person name="Rieger T.T."/>
            <person name="Ritchie M.G."/>
            <person name="Robin C."/>
            <person name="Rogers Y.H."/>
            <person name="Rohde C."/>
            <person name="Rozas J."/>
            <person name="Rubenfield M.J."/>
            <person name="Ruiz A."/>
            <person name="Russo S."/>
            <person name="Salzberg S.L."/>
            <person name="Sanchez-Gracia A."/>
            <person name="Saranga D.J."/>
            <person name="Sato H."/>
            <person name="Schaeffer S.W."/>
            <person name="Schatz M.C."/>
            <person name="Schlenke T."/>
            <person name="Schwartz R."/>
            <person name="Segarra C."/>
            <person name="Singh R.S."/>
            <person name="Sirot L."/>
            <person name="Sirota M."/>
            <person name="Sisneros N.B."/>
            <person name="Smith C.D."/>
            <person name="Smith T.F."/>
            <person name="Spieth J."/>
            <person name="Stage D.E."/>
            <person name="Stark A."/>
            <person name="Stephan W."/>
            <person name="Strausberg R.L."/>
            <person name="Strempel S."/>
            <person name="Sturgill D."/>
            <person name="Sutton G."/>
            <person name="Sutton G.G."/>
            <person name="Tao W."/>
            <person name="Teichmann S."/>
            <person name="Tobari Y.N."/>
            <person name="Tomimura Y."/>
            <person name="Tsolas J.M."/>
            <person name="Valente V.L."/>
            <person name="Venter E."/>
            <person name="Venter J.C."/>
            <person name="Vicario S."/>
            <person name="Vieira F.G."/>
            <person name="Vilella A.J."/>
            <person name="Villasante A."/>
            <person name="Walenz B."/>
            <person name="Wang J."/>
            <person name="Wasserman M."/>
            <person name="Watts T."/>
            <person name="Wilson D."/>
            <person name="Wilson R.K."/>
            <person name="Wing R.A."/>
            <person name="Wolfner M.F."/>
            <person name="Wong A."/>
            <person name="Wong G.K."/>
            <person name="Wu C.I."/>
            <person name="Wu G."/>
            <person name="Yamamoto D."/>
            <person name="Yang H.P."/>
            <person name="Yang S.P."/>
            <person name="Yorke J.A."/>
            <person name="Yoshida K."/>
            <person name="Zdobnov E."/>
            <person name="Zhang P."/>
            <person name="Zhang Y."/>
            <person name="Zimin A.V."/>
            <person name="Baldwin J."/>
            <person name="Abdouelleil A."/>
            <person name="Abdulkadir J."/>
            <person name="Abebe A."/>
            <person name="Abera B."/>
            <person name="Abreu J."/>
            <person name="Acer S.C."/>
            <person name="Aftuck L."/>
            <person name="Alexander A."/>
            <person name="An P."/>
            <person name="Anderson E."/>
            <person name="Anderson S."/>
            <person name="Arachi H."/>
            <person name="Azer M."/>
            <person name="Bachantsang P."/>
            <person name="Barry A."/>
            <person name="Bayul T."/>
            <person name="Berlin A."/>
            <person name="Bessette D."/>
            <person name="Bloom T."/>
            <person name="Blye J."/>
            <person name="Boguslavskiy L."/>
            <person name="Bonnet C."/>
            <person name="Boukhgalter B."/>
            <person name="Bourzgui I."/>
            <person name="Brown A."/>
            <person name="Cahill P."/>
            <person name="Channer S."/>
            <person name="Cheshatsang Y."/>
            <person name="Chuda L."/>
            <person name="Citroen M."/>
            <person name="Collymore A."/>
            <person name="Cooke P."/>
            <person name="Costello M."/>
            <person name="D'Aco K."/>
            <person name="Daza R."/>
            <person name="De Haan G."/>
            <person name="DeGray S."/>
            <person name="DeMaso C."/>
            <person name="Dhargay N."/>
            <person name="Dooley K."/>
            <person name="Dooley E."/>
            <person name="Doricent M."/>
            <person name="Dorje P."/>
            <person name="Dorjee K."/>
            <person name="Dupes A."/>
            <person name="Elong R."/>
            <person name="Falk J."/>
            <person name="Farina A."/>
            <person name="Faro S."/>
            <person name="Ferguson D."/>
            <person name="Fisher S."/>
            <person name="Foley C.D."/>
            <person name="Franke A."/>
            <person name="Friedrich D."/>
            <person name="Gadbois L."/>
            <person name="Gearin G."/>
            <person name="Gearin C.R."/>
            <person name="Giannoukos G."/>
            <person name="Goode T."/>
            <person name="Graham J."/>
            <person name="Grandbois E."/>
            <person name="Grewal S."/>
            <person name="Gyaltsen K."/>
            <person name="Hafez N."/>
            <person name="Hagos B."/>
            <person name="Hall J."/>
            <person name="Henson C."/>
            <person name="Hollinger A."/>
            <person name="Honan T."/>
            <person name="Huard M.D."/>
            <person name="Hughes L."/>
            <person name="Hurhula B."/>
            <person name="Husby M.E."/>
            <person name="Kamat A."/>
            <person name="Kanga B."/>
            <person name="Kashin S."/>
            <person name="Khazanovich D."/>
            <person name="Kisner P."/>
            <person name="Lance K."/>
            <person name="Lara M."/>
            <person name="Lee W."/>
            <person name="Lennon N."/>
            <person name="Letendre F."/>
            <person name="LeVine R."/>
            <person name="Lipovsky A."/>
            <person name="Liu X."/>
            <person name="Liu J."/>
            <person name="Liu S."/>
            <person name="Lokyitsang T."/>
            <person name="Lokyitsang Y."/>
            <person name="Lubonja R."/>
            <person name="Lui A."/>
            <person name="MacDonald P."/>
            <person name="Magnisalis V."/>
            <person name="Maru K."/>
            <person name="Matthews C."/>
            <person name="McCusker W."/>
            <person name="McDonough S."/>
            <person name="Mehta T."/>
            <person name="Meldrim J."/>
            <person name="Meneus L."/>
            <person name="Mihai O."/>
            <person name="Mihalev A."/>
            <person name="Mihova T."/>
            <person name="Mittelman R."/>
            <person name="Mlenga V."/>
            <person name="Montmayeur A."/>
            <person name="Mulrain L."/>
            <person name="Navidi A."/>
            <person name="Naylor J."/>
            <person name="Negash T."/>
            <person name="Nguyen T."/>
            <person name="Nguyen N."/>
            <person name="Nicol R."/>
            <person name="Norbu C."/>
            <person name="Norbu N."/>
            <person name="Novod N."/>
            <person name="O'Neill B."/>
            <person name="Osman S."/>
            <person name="Markiewicz E."/>
            <person name="Oyono O.L."/>
            <person name="Patti C."/>
            <person name="Phunkhang P."/>
            <person name="Pierre F."/>
            <person name="Priest M."/>
            <person name="Raghuraman S."/>
            <person name="Rege F."/>
            <person name="Reyes R."/>
            <person name="Rise C."/>
            <person name="Rogov P."/>
            <person name="Ross K."/>
            <person name="Ryan E."/>
            <person name="Settipalli S."/>
            <person name="Shea T."/>
            <person name="Sherpa N."/>
            <person name="Shi L."/>
            <person name="Shih D."/>
            <person name="Sparrow T."/>
            <person name="Spaulding J."/>
            <person name="Stalker J."/>
            <person name="Stange-Thomann N."/>
            <person name="Stavropoulos S."/>
            <person name="Stone C."/>
            <person name="Strader C."/>
            <person name="Tesfaye S."/>
            <person name="Thomson T."/>
            <person name="Thoulutsang Y."/>
            <person name="Thoulutsang D."/>
            <person name="Topham K."/>
            <person name="Topping I."/>
            <person name="Tsamla T."/>
            <person name="Vassiliev H."/>
            <person name="Vo A."/>
            <person name="Wangchuk T."/>
            <person name="Wangdi T."/>
            <person name="Weiand M."/>
            <person name="Wilkinson J."/>
            <person name="Wilson A."/>
            <person name="Yadav S."/>
            <person name="Young G."/>
            <person name="Yu Q."/>
            <person name="Zembek L."/>
            <person name="Zhong D."/>
            <person name="Zimmer A."/>
            <person name="Zwirko Z."/>
            <person name="Jaffe D.B."/>
            <person name="Alvarez P."/>
            <person name="Brockman W."/>
            <person name="Butler J."/>
            <person name="Chin C."/>
            <person name="Gnerre S."/>
            <person name="Grabherr M."/>
            <person name="Kleber M."/>
            <person name="Mauceli E."/>
            <person name="MacCallum I."/>
        </authorList>
    </citation>
    <scope>NUCLEOTIDE SEQUENCE [LARGE SCALE GENOMIC DNA]</scope>
    <source>
        <strain evidence="6 7">TSC#14021-0224.01</strain>
    </source>
</reference>
<organism evidence="6 7">
    <name type="scientific">Drosophila erecta</name>
    <name type="common">Fruit fly</name>
    <dbReference type="NCBI Taxonomy" id="7220"/>
    <lineage>
        <taxon>Eukaryota</taxon>
        <taxon>Metazoa</taxon>
        <taxon>Ecdysozoa</taxon>
        <taxon>Arthropoda</taxon>
        <taxon>Hexapoda</taxon>
        <taxon>Insecta</taxon>
        <taxon>Pterygota</taxon>
        <taxon>Neoptera</taxon>
        <taxon>Endopterygota</taxon>
        <taxon>Diptera</taxon>
        <taxon>Brachycera</taxon>
        <taxon>Muscomorpha</taxon>
        <taxon>Ephydroidea</taxon>
        <taxon>Drosophilidae</taxon>
        <taxon>Drosophila</taxon>
        <taxon>Sophophora</taxon>
    </lineage>
</organism>
<feature type="active site" description="Charge relay system" evidence="3">
    <location>
        <position position="325"/>
    </location>
</feature>
<sequence length="386" mass="44268">MLLMKLLDLLLICDKPKVTFGFQNFTGHGDDYRLKMITGVKIIDTYGYPVETHTVRTGDGYILDMFRIPSSHNCKEDGIKPPVLLQHGLVGLADSFLMTGPKSGLPFMLADRCYDVWLSNNRGVRYSQRHINLKASHDVFWHFSWHEMGMEDLPAMINYILSATKEEALHFVGHSQGCTTLMVLLSMKPEYNRLIKTANLMAPAVFMKHARSKLIKTFGKIIMSLKDESFFGPLGIINFVLSIFCANSKLRDFCVSMFLLASEIPSTIMNMPKHFLQLWKSGKFRPYDFGVKHNKKLYNQSKPPDYPLENVRPLSPIQIYHSHGDPLVSRKDIHTLISKLDKVTFHHVAYKKWSHTDYLFSNLIGKVINEPIIKVIDLFENKTNPE</sequence>
<keyword evidence="2" id="KW-0378">Hydrolase</keyword>
<dbReference type="Gene3D" id="3.40.50.1820">
    <property type="entry name" value="alpha/beta hydrolase"/>
    <property type="match status" value="1"/>
</dbReference>
<accession>B3P488</accession>
<dbReference type="eggNOG" id="KOG2624">
    <property type="taxonomic scope" value="Eukaryota"/>
</dbReference>
<evidence type="ECO:0000259" key="5">
    <source>
        <dbReference type="Pfam" id="PF04083"/>
    </source>
</evidence>
<proteinExistence type="inferred from homology"/>
<dbReference type="OMA" id="SSHNCKE"/>
<dbReference type="OrthoDB" id="9974421at2759"/>
<dbReference type="InterPro" id="IPR006693">
    <property type="entry name" value="AB_hydrolase_lipase"/>
</dbReference>
<dbReference type="EMBL" id="CH954181">
    <property type="protein sequence ID" value="EDV49333.1"/>
    <property type="molecule type" value="Genomic_DNA"/>
</dbReference>
<feature type="domain" description="Partial AB-hydrolase lipase" evidence="5">
    <location>
        <begin position="41"/>
        <end position="99"/>
    </location>
</feature>
<dbReference type="GO" id="GO:0016788">
    <property type="term" value="F:hydrolase activity, acting on ester bonds"/>
    <property type="evidence" value="ECO:0007669"/>
    <property type="project" value="InterPro"/>
</dbReference>
<feature type="active site" description="Nucleophile" evidence="3">
    <location>
        <position position="175"/>
    </location>
</feature>
<reference evidence="6 7" key="2">
    <citation type="journal article" date="2008" name="Bioinformatics">
        <title>Assembly reconciliation.</title>
        <authorList>
            <person name="Zimin A.V."/>
            <person name="Smith D.R."/>
            <person name="Sutton G."/>
            <person name="Yorke J.A."/>
        </authorList>
    </citation>
    <scope>NUCLEOTIDE SEQUENCE [LARGE SCALE GENOMIC DNA]</scope>
    <source>
        <strain evidence="6 7">TSC#14021-0224.01</strain>
    </source>
</reference>
<feature type="chain" id="PRO_5002795996" description="Lipase" evidence="4">
    <location>
        <begin position="22"/>
        <end position="386"/>
    </location>
</feature>
<dbReference type="InterPro" id="IPR029058">
    <property type="entry name" value="AB_hydrolase_fold"/>
</dbReference>
<feature type="active site" description="Charge relay system" evidence="3">
    <location>
        <position position="355"/>
    </location>
</feature>
<evidence type="ECO:0000256" key="4">
    <source>
        <dbReference type="SAM" id="SignalP"/>
    </source>
</evidence>
<keyword evidence="2" id="KW-0442">Lipid degradation</keyword>
<dbReference type="ESTHER" id="droer-b3p488">
    <property type="family name" value="Acidic_Lipase"/>
</dbReference>
<dbReference type="Pfam" id="PF04083">
    <property type="entry name" value="Abhydro_lipase"/>
    <property type="match status" value="1"/>
</dbReference>
<dbReference type="SUPFAM" id="SSF53474">
    <property type="entry name" value="alpha/beta-Hydrolases"/>
    <property type="match status" value="1"/>
</dbReference>
<dbReference type="InterPro" id="IPR025483">
    <property type="entry name" value="Lipase_euk"/>
</dbReference>
<dbReference type="HOGENOM" id="CLU_010974_0_3_1"/>
<name>B3P488_DROER</name>
<dbReference type="Proteomes" id="UP000008711">
    <property type="component" value="Unassembled WGS sequence"/>
</dbReference>
<dbReference type="AlphaFoldDB" id="B3P488"/>
<keyword evidence="4" id="KW-0732">Signal</keyword>
<protein>
    <recommendedName>
        <fullName evidence="2">Lipase</fullName>
    </recommendedName>
</protein>
<gene>
    <name evidence="6" type="primary">Dere\GG19104</name>
    <name evidence="6" type="ORF">Dere_GG19104</name>
</gene>
<dbReference type="PIRSF" id="PIRSF000862">
    <property type="entry name" value="Steryl_ester_lip"/>
    <property type="match status" value="1"/>
</dbReference>
<dbReference type="FunFam" id="3.40.50.1820:FF:000179">
    <property type="entry name" value="Lipase"/>
    <property type="match status" value="1"/>
</dbReference>
<keyword evidence="7" id="KW-1185">Reference proteome</keyword>